<sequence>MDENLRAGIESAITKTDLTVVVQEKSAKLLAETEEDGWVAEQITAKVISVLSGQGVTEKQLLNYIQYTELDSTNTLSQEAVMVSLCKEAETWYGAGVGTYFQLSPEQLTAAKQIAEKHQNQPSSRAFCE</sequence>
<dbReference type="AlphaFoldDB" id="A0A0M0HTF9"/>
<name>A0A0M0HTF9_VIBNE</name>
<dbReference type="RefSeq" id="WP_053393872.1">
    <property type="nucleotide sequence ID" value="NZ_LHPJ01000001.1"/>
</dbReference>
<gene>
    <name evidence="1" type="ORF">AKJ17_00760</name>
</gene>
<evidence type="ECO:0000313" key="1">
    <source>
        <dbReference type="EMBL" id="KOO05360.1"/>
    </source>
</evidence>
<evidence type="ECO:0000313" key="2">
    <source>
        <dbReference type="Proteomes" id="UP000037515"/>
    </source>
</evidence>
<keyword evidence="2" id="KW-1185">Reference proteome</keyword>
<organism evidence="1 2">
    <name type="scientific">Vibrio nereis</name>
    <dbReference type="NCBI Taxonomy" id="693"/>
    <lineage>
        <taxon>Bacteria</taxon>
        <taxon>Pseudomonadati</taxon>
        <taxon>Pseudomonadota</taxon>
        <taxon>Gammaproteobacteria</taxon>
        <taxon>Vibrionales</taxon>
        <taxon>Vibrionaceae</taxon>
        <taxon>Vibrio</taxon>
    </lineage>
</organism>
<reference evidence="2" key="1">
    <citation type="submission" date="2015-08" db="EMBL/GenBank/DDBJ databases">
        <title>Vibrio galatheae sp. nov., a novel member of the Vibrionaceae family isolated from the Solomon Islands.</title>
        <authorList>
            <person name="Giubergia S."/>
            <person name="Machado H."/>
            <person name="Mateiu R.V."/>
            <person name="Gram L."/>
        </authorList>
    </citation>
    <scope>NUCLEOTIDE SEQUENCE [LARGE SCALE GENOMIC DNA]</scope>
    <source>
        <strain evidence="2">DSM 19584</strain>
    </source>
</reference>
<comment type="caution">
    <text evidence="1">The sequence shown here is derived from an EMBL/GenBank/DDBJ whole genome shotgun (WGS) entry which is preliminary data.</text>
</comment>
<proteinExistence type="predicted"/>
<dbReference type="Proteomes" id="UP000037515">
    <property type="component" value="Unassembled WGS sequence"/>
</dbReference>
<dbReference type="EMBL" id="LHPJ01000001">
    <property type="protein sequence ID" value="KOO05360.1"/>
    <property type="molecule type" value="Genomic_DNA"/>
</dbReference>
<accession>A0A0M0HTF9</accession>
<dbReference type="PATRIC" id="fig|693.5.peg.154"/>
<protein>
    <submittedName>
        <fullName evidence="1">Uncharacterized protein</fullName>
    </submittedName>
</protein>